<reference evidence="3" key="1">
    <citation type="journal article" date="2020" name="Stud. Mycol.">
        <title>101 Dothideomycetes genomes: a test case for predicting lifestyles and emergence of pathogens.</title>
        <authorList>
            <person name="Haridas S."/>
            <person name="Albert R."/>
            <person name="Binder M."/>
            <person name="Bloem J."/>
            <person name="Labutti K."/>
            <person name="Salamov A."/>
            <person name="Andreopoulos B."/>
            <person name="Baker S."/>
            <person name="Barry K."/>
            <person name="Bills G."/>
            <person name="Bluhm B."/>
            <person name="Cannon C."/>
            <person name="Castanera R."/>
            <person name="Culley D."/>
            <person name="Daum C."/>
            <person name="Ezra D."/>
            <person name="Gonzalez J."/>
            <person name="Henrissat B."/>
            <person name="Kuo A."/>
            <person name="Liang C."/>
            <person name="Lipzen A."/>
            <person name="Lutzoni F."/>
            <person name="Magnuson J."/>
            <person name="Mondo S."/>
            <person name="Nolan M."/>
            <person name="Ohm R."/>
            <person name="Pangilinan J."/>
            <person name="Park H.-J."/>
            <person name="Ramirez L."/>
            <person name="Alfaro M."/>
            <person name="Sun H."/>
            <person name="Tritt A."/>
            <person name="Yoshinaga Y."/>
            <person name="Zwiers L.-H."/>
            <person name="Turgeon B."/>
            <person name="Goodwin S."/>
            <person name="Spatafora J."/>
            <person name="Crous P."/>
            <person name="Grigoriev I."/>
        </authorList>
    </citation>
    <scope>NUCLEOTIDE SEQUENCE</scope>
    <source>
        <strain evidence="3">CBS 121167</strain>
    </source>
</reference>
<dbReference type="GO" id="GO:0045944">
    <property type="term" value="P:positive regulation of transcription by RNA polymerase II"/>
    <property type="evidence" value="ECO:0007669"/>
    <property type="project" value="TreeGrafter"/>
</dbReference>
<dbReference type="InterPro" id="IPR021858">
    <property type="entry name" value="Fun_TF"/>
</dbReference>
<dbReference type="OrthoDB" id="3886144at2759"/>
<dbReference type="RefSeq" id="XP_033393926.1">
    <property type="nucleotide sequence ID" value="XM_033543440.1"/>
</dbReference>
<evidence type="ECO:0000313" key="3">
    <source>
        <dbReference type="EMBL" id="KAF2138213.1"/>
    </source>
</evidence>
<proteinExistence type="predicted"/>
<keyword evidence="2" id="KW-0539">Nucleus</keyword>
<evidence type="ECO:0008006" key="5">
    <source>
        <dbReference type="Google" id="ProtNLM"/>
    </source>
</evidence>
<dbReference type="AlphaFoldDB" id="A0A6A6B492"/>
<organism evidence="3 4">
    <name type="scientific">Aplosporella prunicola CBS 121167</name>
    <dbReference type="NCBI Taxonomy" id="1176127"/>
    <lineage>
        <taxon>Eukaryota</taxon>
        <taxon>Fungi</taxon>
        <taxon>Dikarya</taxon>
        <taxon>Ascomycota</taxon>
        <taxon>Pezizomycotina</taxon>
        <taxon>Dothideomycetes</taxon>
        <taxon>Dothideomycetes incertae sedis</taxon>
        <taxon>Botryosphaeriales</taxon>
        <taxon>Aplosporellaceae</taxon>
        <taxon>Aplosporella</taxon>
    </lineage>
</organism>
<dbReference type="GO" id="GO:0000976">
    <property type="term" value="F:transcription cis-regulatory region binding"/>
    <property type="evidence" value="ECO:0007669"/>
    <property type="project" value="TreeGrafter"/>
</dbReference>
<dbReference type="Proteomes" id="UP000799438">
    <property type="component" value="Unassembled WGS sequence"/>
</dbReference>
<dbReference type="GeneID" id="54300937"/>
<dbReference type="PANTHER" id="PTHR37534">
    <property type="entry name" value="TRANSCRIPTIONAL ACTIVATOR PROTEIN UGA3"/>
    <property type="match status" value="1"/>
</dbReference>
<keyword evidence="4" id="KW-1185">Reference proteome</keyword>
<accession>A0A6A6B492</accession>
<sequence>MKCDETKPSCQQCVRRRITCGGYKKNIRWKAFGKSRDASEQPDQIRPLDKGAAAENQLQNAMPLSSSCLSEMFSDENGNCFASFPIEGLCTGSEFQRRPEPSTVNALLTPPSFDLFPTTEAEREAGESAVASFSAGCMFDLDGFGIFDVLRSDFTAPVNLSRNQTPKIVDFDLSSPDTDINAAFCSQNTSQHFDLLAQSNDINLTNNEGLDLQAFDGSVANEPGSLPLDGAVQDEASVETSRQTPSHVSSIEREHWSFEPSSPHSSLLDDLELYSLWRQPRLQSGSPEMITQFFERQTCRILSVKDDPTENPWRTLIWPLAKDCPALYHAISAMTCFHMGKIQPQLRIQGIGHVQCSMEAMATDNGKIRLDAALATTLALGFAANWDHQKPSTGIEHIKTAKAIIKRAIFAHRASRLSTGELTRLSFLSNTWMYMDVIARLTSVDDGGFTDFEFMTACSLLGSTPQELQIDPLMGCAATLFPILGQVADLVRRVRKRSSTAGNSPTIISQAAELKRAIECWIPPVGWASEDPTVNNPDLVQTAEAYRWATLLLLRQAVPELPSSISPCELAQKTMVFLATVPLTSRTIVVQTFPLMVAGCEVMEEEDRAWVRERWKRMSRRMITGIVDRCVEVTEEVWRRKDEYEASNGLCPTPRTGSLQNSGGDSFAMDADLSRLCDPLSPLQDCFGLPNFPGGDANSGRRRNSKAQVTANLSQPFTFGEGVDIMARPSRIKYTVKGKYHWIGVMRDQNLEVMLG</sequence>
<dbReference type="GO" id="GO:0008270">
    <property type="term" value="F:zinc ion binding"/>
    <property type="evidence" value="ECO:0007669"/>
    <property type="project" value="InterPro"/>
</dbReference>
<gene>
    <name evidence="3" type="ORF">K452DRAFT_311582</name>
</gene>
<comment type="subcellular location">
    <subcellularLocation>
        <location evidence="1">Nucleus</location>
    </subcellularLocation>
</comment>
<evidence type="ECO:0000313" key="4">
    <source>
        <dbReference type="Proteomes" id="UP000799438"/>
    </source>
</evidence>
<dbReference type="GO" id="GO:0000981">
    <property type="term" value="F:DNA-binding transcription factor activity, RNA polymerase II-specific"/>
    <property type="evidence" value="ECO:0007669"/>
    <property type="project" value="InterPro"/>
</dbReference>
<dbReference type="EMBL" id="ML995497">
    <property type="protein sequence ID" value="KAF2138213.1"/>
    <property type="molecule type" value="Genomic_DNA"/>
</dbReference>
<name>A0A6A6B492_9PEZI</name>
<dbReference type="Pfam" id="PF11951">
    <property type="entry name" value="Fungal_trans_2"/>
    <property type="match status" value="1"/>
</dbReference>
<protein>
    <recommendedName>
        <fullName evidence="5">Zn(2)-C6 fungal-type domain-containing protein</fullName>
    </recommendedName>
</protein>
<evidence type="ECO:0000256" key="2">
    <source>
        <dbReference type="ARBA" id="ARBA00023242"/>
    </source>
</evidence>
<evidence type="ECO:0000256" key="1">
    <source>
        <dbReference type="ARBA" id="ARBA00004123"/>
    </source>
</evidence>
<dbReference type="GO" id="GO:0005634">
    <property type="term" value="C:nucleus"/>
    <property type="evidence" value="ECO:0007669"/>
    <property type="project" value="UniProtKB-SubCell"/>
</dbReference>
<dbReference type="PANTHER" id="PTHR37534:SF47">
    <property type="entry name" value="ZN(2)-C6 FUNGAL-TYPE DOMAIN-CONTAINING PROTEIN"/>
    <property type="match status" value="1"/>
</dbReference>
<dbReference type="CDD" id="cd00067">
    <property type="entry name" value="GAL4"/>
    <property type="match status" value="1"/>
</dbReference>
<dbReference type="InterPro" id="IPR001138">
    <property type="entry name" value="Zn2Cys6_DnaBD"/>
</dbReference>